<accession>A0A383R9H0</accession>
<gene>
    <name evidence="1" type="ORF">PBLR_11391</name>
</gene>
<sequence length="95" mass="10942">MAFCIEFKLLEMNDNKAIYVYGDCSENFEGIFELELEKLFTGEIPSDTSMTKIVKVIRPCLSDGAYQHKANRAFSKIYKHYKETGTYLIEGGYYA</sequence>
<dbReference type="AlphaFoldDB" id="A0A383R9H0"/>
<reference evidence="2" key="1">
    <citation type="submission" date="2018-08" db="EMBL/GenBank/DDBJ databases">
        <authorList>
            <person name="Chevrot R."/>
        </authorList>
    </citation>
    <scope>NUCLEOTIDE SEQUENCE [LARGE SCALE GENOMIC DNA]</scope>
</reference>
<name>A0A383R9H0_PAEAL</name>
<protein>
    <submittedName>
        <fullName evidence="1">Uncharacterized protein</fullName>
    </submittedName>
</protein>
<dbReference type="EMBL" id="LS992241">
    <property type="protein sequence ID" value="SYX82969.1"/>
    <property type="molecule type" value="Genomic_DNA"/>
</dbReference>
<dbReference type="Proteomes" id="UP000304148">
    <property type="component" value="Chromosome"/>
</dbReference>
<organism evidence="1 2">
    <name type="scientific">Paenibacillus alvei</name>
    <name type="common">Bacillus alvei</name>
    <dbReference type="NCBI Taxonomy" id="44250"/>
    <lineage>
        <taxon>Bacteria</taxon>
        <taxon>Bacillati</taxon>
        <taxon>Bacillota</taxon>
        <taxon>Bacilli</taxon>
        <taxon>Bacillales</taxon>
        <taxon>Paenibacillaceae</taxon>
        <taxon>Paenibacillus</taxon>
    </lineage>
</organism>
<proteinExistence type="predicted"/>
<evidence type="ECO:0000313" key="2">
    <source>
        <dbReference type="Proteomes" id="UP000304148"/>
    </source>
</evidence>
<evidence type="ECO:0000313" key="1">
    <source>
        <dbReference type="EMBL" id="SYX82969.1"/>
    </source>
</evidence>